<feature type="chain" id="PRO_5041720567" evidence="1">
    <location>
        <begin position="31"/>
        <end position="69"/>
    </location>
</feature>
<dbReference type="AlphaFoldDB" id="A0AA90SHU4"/>
<name>A0AA90SHU4_9ACTN</name>
<keyword evidence="1" id="KW-0732">Signal</keyword>
<feature type="signal peptide" evidence="1">
    <location>
        <begin position="1"/>
        <end position="30"/>
    </location>
</feature>
<evidence type="ECO:0000313" key="3">
    <source>
        <dbReference type="EMBL" id="MDP0399234.1"/>
    </source>
</evidence>
<proteinExistence type="predicted"/>
<reference evidence="3" key="1">
    <citation type="submission" date="2023-08" db="EMBL/GenBank/DDBJ databases">
        <title>The draft genome of Tsukamurella strandjordii strain 050030.</title>
        <authorList>
            <person name="Zhao F."/>
            <person name="Feng Y."/>
            <person name="Zong Z."/>
        </authorList>
    </citation>
    <scope>NUCLEOTIDE SEQUENCE</scope>
    <source>
        <strain evidence="3">050030</strain>
    </source>
</reference>
<evidence type="ECO:0000313" key="4">
    <source>
        <dbReference type="Proteomes" id="UP001178281"/>
    </source>
</evidence>
<sequence length="69" mass="6945">MSISPTRVLTAVVAAIAVAGIAAPISVASADPSYKNCTEVRKAGKAPLLKGQPGYSSKLDRDGDGVACE</sequence>
<dbReference type="Pfam" id="PF05901">
    <property type="entry name" value="Excalibur"/>
    <property type="match status" value="1"/>
</dbReference>
<gene>
    <name evidence="3" type="ORF">Q7X28_14995</name>
</gene>
<evidence type="ECO:0000259" key="2">
    <source>
        <dbReference type="SMART" id="SM00894"/>
    </source>
</evidence>
<protein>
    <submittedName>
        <fullName evidence="3">Excalibur calcium-binding domain-containing protein</fullName>
    </submittedName>
</protein>
<accession>A0AA90SHU4</accession>
<dbReference type="InterPro" id="IPR008613">
    <property type="entry name" value="Excalibur_Ca-bd_domain"/>
</dbReference>
<dbReference type="Proteomes" id="UP001178281">
    <property type="component" value="Unassembled WGS sequence"/>
</dbReference>
<dbReference type="SMART" id="SM00894">
    <property type="entry name" value="Excalibur"/>
    <property type="match status" value="1"/>
</dbReference>
<organism evidence="3 4">
    <name type="scientific">Tsukamurella strandjordii</name>
    <dbReference type="NCBI Taxonomy" id="147577"/>
    <lineage>
        <taxon>Bacteria</taxon>
        <taxon>Bacillati</taxon>
        <taxon>Actinomycetota</taxon>
        <taxon>Actinomycetes</taxon>
        <taxon>Mycobacteriales</taxon>
        <taxon>Tsukamurellaceae</taxon>
        <taxon>Tsukamurella</taxon>
    </lineage>
</organism>
<comment type="caution">
    <text evidence="3">The sequence shown here is derived from an EMBL/GenBank/DDBJ whole genome shotgun (WGS) entry which is preliminary data.</text>
</comment>
<dbReference type="RefSeq" id="WP_305111942.1">
    <property type="nucleotide sequence ID" value="NZ_JAUTIX010000005.1"/>
</dbReference>
<evidence type="ECO:0000256" key="1">
    <source>
        <dbReference type="SAM" id="SignalP"/>
    </source>
</evidence>
<feature type="domain" description="Excalibur calcium-binding" evidence="2">
    <location>
        <begin position="33"/>
        <end position="69"/>
    </location>
</feature>
<dbReference type="EMBL" id="JAUTIX010000005">
    <property type="protein sequence ID" value="MDP0399234.1"/>
    <property type="molecule type" value="Genomic_DNA"/>
</dbReference>
<keyword evidence="4" id="KW-1185">Reference proteome</keyword>